<sequence length="138" mass="15350">MDDPVKELKEVIRSITEPFSARDIAKNVDKYFTEDAFIMYPLFNQPQTANSRENLKGIYKLLFESLPIFPVSPLVMPTRSTYSIHDTSRKGVKTGSMQPLILPKPSSLDLLVVCLSNSTSSLASICGRKMMASLEFGG</sequence>
<dbReference type="InterPro" id="IPR057514">
    <property type="entry name" value="NTF2_SigF"/>
</dbReference>
<comment type="caution">
    <text evidence="2">The sequence shown here is derived from an EMBL/GenBank/DDBJ whole genome shotgun (WGS) entry which is preliminary data.</text>
</comment>
<dbReference type="PANTHER" id="PTHR35393:SF1">
    <property type="entry name" value="SNOAL-LIKE DOMAIN-CONTAINING PROTEIN"/>
    <property type="match status" value="1"/>
</dbReference>
<feature type="domain" description="SigF-like NTF2-like" evidence="1">
    <location>
        <begin position="1"/>
        <end position="62"/>
    </location>
</feature>
<gene>
    <name evidence="2" type="ORF">PSTG_16336</name>
</gene>
<evidence type="ECO:0000259" key="1">
    <source>
        <dbReference type="Pfam" id="PF24840"/>
    </source>
</evidence>
<organism evidence="2 3">
    <name type="scientific">Puccinia striiformis f. sp. tritici PST-78</name>
    <dbReference type="NCBI Taxonomy" id="1165861"/>
    <lineage>
        <taxon>Eukaryota</taxon>
        <taxon>Fungi</taxon>
        <taxon>Dikarya</taxon>
        <taxon>Basidiomycota</taxon>
        <taxon>Pucciniomycotina</taxon>
        <taxon>Pucciniomycetes</taxon>
        <taxon>Pucciniales</taxon>
        <taxon>Pucciniaceae</taxon>
        <taxon>Puccinia</taxon>
    </lineage>
</organism>
<reference evidence="3" key="1">
    <citation type="submission" date="2014-03" db="EMBL/GenBank/DDBJ databases">
        <title>The Genome Sequence of Puccinia striiformis f. sp. tritici PST-78.</title>
        <authorList>
            <consortium name="The Broad Institute Genome Sequencing Platform"/>
            <person name="Cuomo C."/>
            <person name="Hulbert S."/>
            <person name="Chen X."/>
            <person name="Walker B."/>
            <person name="Young S.K."/>
            <person name="Zeng Q."/>
            <person name="Gargeya S."/>
            <person name="Fitzgerald M."/>
            <person name="Haas B."/>
            <person name="Abouelleil A."/>
            <person name="Alvarado L."/>
            <person name="Arachchi H.M."/>
            <person name="Berlin A.M."/>
            <person name="Chapman S.B."/>
            <person name="Goldberg J."/>
            <person name="Griggs A."/>
            <person name="Gujja S."/>
            <person name="Hansen M."/>
            <person name="Howarth C."/>
            <person name="Imamovic A."/>
            <person name="Larimer J."/>
            <person name="McCowan C."/>
            <person name="Montmayeur A."/>
            <person name="Murphy C."/>
            <person name="Neiman D."/>
            <person name="Pearson M."/>
            <person name="Priest M."/>
            <person name="Roberts A."/>
            <person name="Saif S."/>
            <person name="Shea T."/>
            <person name="Sisk P."/>
            <person name="Sykes S."/>
            <person name="Wortman J."/>
            <person name="Nusbaum C."/>
            <person name="Birren B."/>
        </authorList>
    </citation>
    <scope>NUCLEOTIDE SEQUENCE [LARGE SCALE GENOMIC DNA]</scope>
    <source>
        <strain evidence="3">race PST-78</strain>
    </source>
</reference>
<protein>
    <recommendedName>
        <fullName evidence="1">SigF-like NTF2-like domain-containing protein</fullName>
    </recommendedName>
</protein>
<evidence type="ECO:0000313" key="2">
    <source>
        <dbReference type="EMBL" id="KNE90229.1"/>
    </source>
</evidence>
<dbReference type="Pfam" id="PF24840">
    <property type="entry name" value="NTF2_SigF"/>
    <property type="match status" value="1"/>
</dbReference>
<name>A0A0L0UTY7_9BASI</name>
<dbReference type="OrthoDB" id="2344312at2759"/>
<dbReference type="Proteomes" id="UP000054564">
    <property type="component" value="Unassembled WGS sequence"/>
</dbReference>
<keyword evidence="3" id="KW-1185">Reference proteome</keyword>
<proteinExistence type="predicted"/>
<dbReference type="AlphaFoldDB" id="A0A0L0UTY7"/>
<dbReference type="EMBL" id="AJIL01000269">
    <property type="protein sequence ID" value="KNE90229.1"/>
    <property type="molecule type" value="Genomic_DNA"/>
</dbReference>
<dbReference type="STRING" id="1165861.A0A0L0UTY7"/>
<dbReference type="PANTHER" id="PTHR35393">
    <property type="entry name" value="CHROMOSOME 1, WHOLE GENOME SHOTGUN SEQUENCE"/>
    <property type="match status" value="1"/>
</dbReference>
<evidence type="ECO:0000313" key="3">
    <source>
        <dbReference type="Proteomes" id="UP000054564"/>
    </source>
</evidence>
<accession>A0A0L0UTY7</accession>